<sequence>MPPRRQRPQESPALVAFGRQLRRMREGKGVKQETIAHLTNLSGAQVSRIEAGKRRASRSFAEIVDDYLEAGSALISLWEDLNKDGHPVPIWFDWPQIEGDAIELTCYQLCVIAGLAQTPAYAKALLKGNEEAVAARLERQKILDKENAPIVTFLVDEQALHRSVGSPEVMREQLEHLIALSERPNVTVQVVLGSGEHAGNGSSFVLATMADTSRIAYIETAIRGLTTDDPADLAEVSRVLADIRNRALPGDMSRDFIRKVAEERWT</sequence>
<dbReference type="InterPro" id="IPR010982">
    <property type="entry name" value="Lambda_DNA-bd_dom_sf"/>
</dbReference>
<dbReference type="InterPro" id="IPR001387">
    <property type="entry name" value="Cro/C1-type_HTH"/>
</dbReference>
<dbReference type="GO" id="GO:0003677">
    <property type="term" value="F:DNA binding"/>
    <property type="evidence" value="ECO:0007669"/>
    <property type="project" value="InterPro"/>
</dbReference>
<evidence type="ECO:0000313" key="2">
    <source>
        <dbReference type="EMBL" id="TQM68017.1"/>
    </source>
</evidence>
<name>A0A543IBS5_9ACTN</name>
<dbReference type="EMBL" id="VFPO01000001">
    <property type="protein sequence ID" value="TQM68017.1"/>
    <property type="molecule type" value="Genomic_DNA"/>
</dbReference>
<dbReference type="InterPro" id="IPR043917">
    <property type="entry name" value="DUF5753"/>
</dbReference>
<reference evidence="2 3" key="1">
    <citation type="submission" date="2019-06" db="EMBL/GenBank/DDBJ databases">
        <title>Sequencing the genomes of 1000 actinobacteria strains.</title>
        <authorList>
            <person name="Klenk H.-P."/>
        </authorList>
    </citation>
    <scope>NUCLEOTIDE SEQUENCE [LARGE SCALE GENOMIC DNA]</scope>
    <source>
        <strain evidence="2 3">DSM 45043</strain>
    </source>
</reference>
<dbReference type="Pfam" id="PF19054">
    <property type="entry name" value="DUF5753"/>
    <property type="match status" value="1"/>
</dbReference>
<dbReference type="SMART" id="SM00530">
    <property type="entry name" value="HTH_XRE"/>
    <property type="match status" value="1"/>
</dbReference>
<dbReference type="Proteomes" id="UP000316706">
    <property type="component" value="Unassembled WGS sequence"/>
</dbReference>
<keyword evidence="3" id="KW-1185">Reference proteome</keyword>
<feature type="domain" description="HTH cro/C1-type" evidence="1">
    <location>
        <begin position="21"/>
        <end position="74"/>
    </location>
</feature>
<evidence type="ECO:0000313" key="3">
    <source>
        <dbReference type="Proteomes" id="UP000316706"/>
    </source>
</evidence>
<dbReference type="CDD" id="cd00093">
    <property type="entry name" value="HTH_XRE"/>
    <property type="match status" value="1"/>
</dbReference>
<gene>
    <name evidence="2" type="ORF">FHX41_1642</name>
</gene>
<organism evidence="2 3">
    <name type="scientific">Actinomadura hallensis</name>
    <dbReference type="NCBI Taxonomy" id="337895"/>
    <lineage>
        <taxon>Bacteria</taxon>
        <taxon>Bacillati</taxon>
        <taxon>Actinomycetota</taxon>
        <taxon>Actinomycetes</taxon>
        <taxon>Streptosporangiales</taxon>
        <taxon>Thermomonosporaceae</taxon>
        <taxon>Actinomadura</taxon>
    </lineage>
</organism>
<dbReference type="SUPFAM" id="SSF47413">
    <property type="entry name" value="lambda repressor-like DNA-binding domains"/>
    <property type="match status" value="1"/>
</dbReference>
<accession>A0A543IBS5</accession>
<dbReference type="AlphaFoldDB" id="A0A543IBS5"/>
<dbReference type="PROSITE" id="PS50943">
    <property type="entry name" value="HTH_CROC1"/>
    <property type="match status" value="1"/>
</dbReference>
<protein>
    <submittedName>
        <fullName evidence="2">Helix-turn-helix protein</fullName>
    </submittedName>
</protein>
<dbReference type="OrthoDB" id="3469353at2"/>
<proteinExistence type="predicted"/>
<dbReference type="RefSeq" id="WP_141967199.1">
    <property type="nucleotide sequence ID" value="NZ_VFPO01000001.1"/>
</dbReference>
<dbReference type="Pfam" id="PF13560">
    <property type="entry name" value="HTH_31"/>
    <property type="match status" value="1"/>
</dbReference>
<dbReference type="Gene3D" id="1.10.260.40">
    <property type="entry name" value="lambda repressor-like DNA-binding domains"/>
    <property type="match status" value="1"/>
</dbReference>
<evidence type="ECO:0000259" key="1">
    <source>
        <dbReference type="PROSITE" id="PS50943"/>
    </source>
</evidence>
<comment type="caution">
    <text evidence="2">The sequence shown here is derived from an EMBL/GenBank/DDBJ whole genome shotgun (WGS) entry which is preliminary data.</text>
</comment>